<evidence type="ECO:0000256" key="3">
    <source>
        <dbReference type="ARBA" id="ARBA00022692"/>
    </source>
</evidence>
<keyword evidence="9" id="KW-0407">Ion channel</keyword>
<keyword evidence="8" id="KW-0868">Chloride</keyword>
<dbReference type="PANTHER" id="PTHR43427:SF6">
    <property type="entry name" value="CHLORIDE CHANNEL PROTEIN CLC-E"/>
    <property type="match status" value="1"/>
</dbReference>
<feature type="transmembrane region" description="Helical" evidence="10">
    <location>
        <begin position="284"/>
        <end position="302"/>
    </location>
</feature>
<reference evidence="11 12" key="1">
    <citation type="submission" date="2024-06" db="EMBL/GenBank/DDBJ databases">
        <title>The Natural Products Discovery Center: Release of the First 8490 Sequenced Strains for Exploring Actinobacteria Biosynthetic Diversity.</title>
        <authorList>
            <person name="Kalkreuter E."/>
            <person name="Kautsar S.A."/>
            <person name="Yang D."/>
            <person name="Bader C.D."/>
            <person name="Teijaro C.N."/>
            <person name="Fluegel L."/>
            <person name="Davis C.M."/>
            <person name="Simpson J.R."/>
            <person name="Lauterbach L."/>
            <person name="Steele A.D."/>
            <person name="Gui C."/>
            <person name="Meng S."/>
            <person name="Li G."/>
            <person name="Viehrig K."/>
            <person name="Ye F."/>
            <person name="Su P."/>
            <person name="Kiefer A.F."/>
            <person name="Nichols A."/>
            <person name="Cepeda A.J."/>
            <person name="Yan W."/>
            <person name="Fan B."/>
            <person name="Jiang Y."/>
            <person name="Adhikari A."/>
            <person name="Zheng C.-J."/>
            <person name="Schuster L."/>
            <person name="Cowan T.M."/>
            <person name="Smanski M.J."/>
            <person name="Chevrette M.G."/>
            <person name="De Carvalho L.P.S."/>
            <person name="Shen B."/>
        </authorList>
    </citation>
    <scope>NUCLEOTIDE SEQUENCE [LARGE SCALE GENOMIC DNA]</scope>
    <source>
        <strain evidence="11 12">NPDC045974</strain>
    </source>
</reference>
<dbReference type="Proteomes" id="UP001551329">
    <property type="component" value="Unassembled WGS sequence"/>
</dbReference>
<dbReference type="Pfam" id="PF00654">
    <property type="entry name" value="Voltage_CLC"/>
    <property type="match status" value="1"/>
</dbReference>
<comment type="caution">
    <text evidence="11">The sequence shown here is derived from an EMBL/GenBank/DDBJ whole genome shotgun (WGS) entry which is preliminary data.</text>
</comment>
<dbReference type="InterPro" id="IPR014743">
    <property type="entry name" value="Cl-channel_core"/>
</dbReference>
<feature type="transmembrane region" description="Helical" evidence="10">
    <location>
        <begin position="76"/>
        <end position="96"/>
    </location>
</feature>
<evidence type="ECO:0000256" key="9">
    <source>
        <dbReference type="ARBA" id="ARBA00023303"/>
    </source>
</evidence>
<accession>A0ABV3CD68</accession>
<evidence type="ECO:0000313" key="12">
    <source>
        <dbReference type="Proteomes" id="UP001551329"/>
    </source>
</evidence>
<keyword evidence="7" id="KW-0869">Chloride channel</keyword>
<dbReference type="InterPro" id="IPR050368">
    <property type="entry name" value="ClC-type_chloride_channel"/>
</dbReference>
<feature type="transmembrane region" description="Helical" evidence="10">
    <location>
        <begin position="383"/>
        <end position="408"/>
    </location>
</feature>
<evidence type="ECO:0000313" key="11">
    <source>
        <dbReference type="EMBL" id="MEU7072724.1"/>
    </source>
</evidence>
<dbReference type="PRINTS" id="PR00762">
    <property type="entry name" value="CLCHANNEL"/>
</dbReference>
<name>A0ABV3CD68_9ACTN</name>
<evidence type="ECO:0000256" key="2">
    <source>
        <dbReference type="ARBA" id="ARBA00022448"/>
    </source>
</evidence>
<dbReference type="SUPFAM" id="SSF81340">
    <property type="entry name" value="Clc chloride channel"/>
    <property type="match status" value="1"/>
</dbReference>
<evidence type="ECO:0000256" key="6">
    <source>
        <dbReference type="ARBA" id="ARBA00023136"/>
    </source>
</evidence>
<evidence type="ECO:0000256" key="7">
    <source>
        <dbReference type="ARBA" id="ARBA00023173"/>
    </source>
</evidence>
<evidence type="ECO:0000256" key="4">
    <source>
        <dbReference type="ARBA" id="ARBA00022989"/>
    </source>
</evidence>
<keyword evidence="6 10" id="KW-0472">Membrane</keyword>
<dbReference type="CDD" id="cd00400">
    <property type="entry name" value="Voltage_gated_ClC"/>
    <property type="match status" value="1"/>
</dbReference>
<protein>
    <submittedName>
        <fullName evidence="11">Chloride channel protein</fullName>
    </submittedName>
</protein>
<dbReference type="Gene3D" id="1.10.3080.10">
    <property type="entry name" value="Clc chloride channel"/>
    <property type="match status" value="1"/>
</dbReference>
<feature type="transmembrane region" description="Helical" evidence="10">
    <location>
        <begin position="330"/>
        <end position="351"/>
    </location>
</feature>
<evidence type="ECO:0000256" key="10">
    <source>
        <dbReference type="SAM" id="Phobius"/>
    </source>
</evidence>
<dbReference type="InterPro" id="IPR001807">
    <property type="entry name" value="ClC"/>
</dbReference>
<dbReference type="EMBL" id="JBEZAE010000014">
    <property type="protein sequence ID" value="MEU7072724.1"/>
    <property type="molecule type" value="Genomic_DNA"/>
</dbReference>
<keyword evidence="5" id="KW-0406">Ion transport</keyword>
<evidence type="ECO:0000256" key="1">
    <source>
        <dbReference type="ARBA" id="ARBA00004141"/>
    </source>
</evidence>
<feature type="transmembrane region" description="Helical" evidence="10">
    <location>
        <begin position="28"/>
        <end position="50"/>
    </location>
</feature>
<evidence type="ECO:0000256" key="5">
    <source>
        <dbReference type="ARBA" id="ARBA00023065"/>
    </source>
</evidence>
<keyword evidence="3 10" id="KW-0812">Transmembrane</keyword>
<gene>
    <name evidence="11" type="ORF">AB0A88_21620</name>
</gene>
<keyword evidence="4 10" id="KW-1133">Transmembrane helix</keyword>
<feature type="transmembrane region" description="Helical" evidence="10">
    <location>
        <begin position="415"/>
        <end position="432"/>
    </location>
</feature>
<evidence type="ECO:0000256" key="8">
    <source>
        <dbReference type="ARBA" id="ARBA00023214"/>
    </source>
</evidence>
<feature type="transmembrane region" description="Helical" evidence="10">
    <location>
        <begin position="167"/>
        <end position="192"/>
    </location>
</feature>
<keyword evidence="2" id="KW-0813">Transport</keyword>
<proteinExistence type="predicted"/>
<dbReference type="PANTHER" id="PTHR43427">
    <property type="entry name" value="CHLORIDE CHANNEL PROTEIN CLC-E"/>
    <property type="match status" value="1"/>
</dbReference>
<organism evidence="11 12">
    <name type="scientific">Streptomyces narbonensis</name>
    <dbReference type="NCBI Taxonomy" id="67333"/>
    <lineage>
        <taxon>Bacteria</taxon>
        <taxon>Bacillati</taxon>
        <taxon>Actinomycetota</taxon>
        <taxon>Actinomycetes</taxon>
        <taxon>Kitasatosporales</taxon>
        <taxon>Streptomycetaceae</taxon>
        <taxon>Streptomyces</taxon>
    </lineage>
</organism>
<keyword evidence="12" id="KW-1185">Reference proteome</keyword>
<feature type="transmembrane region" description="Helical" evidence="10">
    <location>
        <begin position="358"/>
        <end position="377"/>
    </location>
</feature>
<comment type="subcellular location">
    <subcellularLocation>
        <location evidence="1">Membrane</location>
        <topology evidence="1">Multi-pass membrane protein</topology>
    </subcellularLocation>
</comment>
<feature type="transmembrane region" description="Helical" evidence="10">
    <location>
        <begin position="204"/>
        <end position="224"/>
    </location>
</feature>
<sequence length="454" mass="45361">MHVSADSPVGAPGKPPPDPFALVRTRGYVGLLVMAAALGVPISAAAYGFLALVNELQPWTYTDLPKALGFQATPPWWPLPLLGVAGLLVGATIRYLPGIGGHKPAEGLSMAGAPKPLELPGIFLAAVASLALGAVIGPEAPLIALGSGAAVWLVRLVKPDLPERGGAVVGAAGSFAAVSTLLGSPITGAFLLMEASGIGGPMLGVVLVPGLLAAGIGSLVFVGLDNWTGLGTYSLALPEVPHADTPDVAEFGWALVIGLVAALVGTGIRRLALLAQPRVERRRVPATVLMGLVVAGLAIAYAEGTGKAATEVLYSGQTALGPLIANSAEYSVGTLTLLVACKGLAYCASLSAFRGGPIFPAMFLGAAGGIALSHLPGLGLTPAFAMGIGAMSVTMLGLPLTSVLLATLLLGSQGLTVMPLVIVTVVVAYVVSKRLSPPPTGGAQAPAHEGATAR</sequence>
<feature type="transmembrane region" description="Helical" evidence="10">
    <location>
        <begin position="117"/>
        <end position="137"/>
    </location>
</feature>
<dbReference type="RefSeq" id="WP_358474759.1">
    <property type="nucleotide sequence ID" value="NZ_JBEZAE010000014.1"/>
</dbReference>
<feature type="transmembrane region" description="Helical" evidence="10">
    <location>
        <begin position="251"/>
        <end position="272"/>
    </location>
</feature>